<evidence type="ECO:0000313" key="2">
    <source>
        <dbReference type="Proteomes" id="UP000518300"/>
    </source>
</evidence>
<name>A0A848LQF6_9BACT</name>
<dbReference type="Proteomes" id="UP000518300">
    <property type="component" value="Unassembled WGS sequence"/>
</dbReference>
<comment type="caution">
    <text evidence="1">The sequence shown here is derived from an EMBL/GenBank/DDBJ whole genome shotgun (WGS) entry which is preliminary data.</text>
</comment>
<organism evidence="1 2">
    <name type="scientific">Pyxidicoccus fallax</name>
    <dbReference type="NCBI Taxonomy" id="394095"/>
    <lineage>
        <taxon>Bacteria</taxon>
        <taxon>Pseudomonadati</taxon>
        <taxon>Myxococcota</taxon>
        <taxon>Myxococcia</taxon>
        <taxon>Myxococcales</taxon>
        <taxon>Cystobacterineae</taxon>
        <taxon>Myxococcaceae</taxon>
        <taxon>Pyxidicoccus</taxon>
    </lineage>
</organism>
<reference evidence="1 2" key="1">
    <citation type="submission" date="2020-04" db="EMBL/GenBank/DDBJ databases">
        <title>Draft genome of Pyxidicoccus fallax type strain.</title>
        <authorList>
            <person name="Whitworth D.E."/>
        </authorList>
    </citation>
    <scope>NUCLEOTIDE SEQUENCE [LARGE SCALE GENOMIC DNA]</scope>
    <source>
        <strain evidence="1 2">DSM 14698</strain>
    </source>
</reference>
<dbReference type="AlphaFoldDB" id="A0A848LQF6"/>
<gene>
    <name evidence="1" type="ORF">HG543_34370</name>
</gene>
<proteinExistence type="predicted"/>
<keyword evidence="2" id="KW-1185">Reference proteome</keyword>
<dbReference type="EMBL" id="JABBJJ010000213">
    <property type="protein sequence ID" value="NMO19909.1"/>
    <property type="molecule type" value="Genomic_DNA"/>
</dbReference>
<accession>A0A848LQF6</accession>
<protein>
    <submittedName>
        <fullName evidence="1">Uncharacterized protein</fullName>
    </submittedName>
</protein>
<evidence type="ECO:0000313" key="1">
    <source>
        <dbReference type="EMBL" id="NMO19909.1"/>
    </source>
</evidence>
<dbReference type="RefSeq" id="WP_169349160.1">
    <property type="nucleotide sequence ID" value="NZ_JABBJJ010000213.1"/>
</dbReference>
<sequence length="374" mass="42912">MMSDWREQAQQLWERADGLEPGEAKVRLLEEAVRLADAHSDTSMGYMLRDALIDAATFGGFPDKALVAFAWCRGQQKKDPKRFDPEGMLWKQKWVVGRIKEFPHITRKQISDALNDMEQCFAAADAGRRSVLKLRYGAAREMGDTAEAERLWAAWLETPRDHLTDCRACELDDELDHHVDRGEWELALRKARPILEGRQGCAEIPHLTYGTLLYPLFKLDDLKQARELHRRGYPMVAKNREFLATVGEHLEFLALTDNLSRGLTLLEKHLGWALEHPSYRDRFTFYTAAAFLLERVLAEGGRDVVSLRLPKSFPDYRADCGYEVKTLHTWVHGQASDIAARFDRRNGTDRFARLLARNQVLASEVRPFTIDSTQ</sequence>